<name>A0A2I4GJH5_JUGRE</name>
<dbReference type="OrthoDB" id="1752047at2759"/>
<protein>
    <submittedName>
        <fullName evidence="3">Uncharacterized protein LOC109008421</fullName>
    </submittedName>
</protein>
<gene>
    <name evidence="3" type="primary">LOC109008421</name>
</gene>
<dbReference type="AlphaFoldDB" id="A0A2I4GJH5"/>
<evidence type="ECO:0000313" key="2">
    <source>
        <dbReference type="Proteomes" id="UP000235220"/>
    </source>
</evidence>
<dbReference type="Gramene" id="Jr01_25820_p1">
    <property type="protein sequence ID" value="cds.Jr01_25820_p1"/>
    <property type="gene ID" value="Jr01_25820"/>
</dbReference>
<evidence type="ECO:0000313" key="3">
    <source>
        <dbReference type="RefSeq" id="XP_018844050.1"/>
    </source>
</evidence>
<reference evidence="3" key="1">
    <citation type="submission" date="2025-08" db="UniProtKB">
        <authorList>
            <consortium name="RefSeq"/>
        </authorList>
    </citation>
    <scope>IDENTIFICATION</scope>
    <source>
        <tissue evidence="3">Leaves</tissue>
    </source>
</reference>
<sequence>MGDKLTEKVQTLLKENEELRKPRQERDGGVKSTDSEHAGSQNMQAGPNKDKKQKNIQDKLRNLKGKYEEIARKLGTLSTMDQLHTSTGLPYMEEVMAVPIPPKFKVLAIEIYDGERDPLKHLETFRAHMTLHGFPGEVACRAFPLTFKGPACVWFISLAPGSVDSFGELTRLFLTQFMSSRRRWRLMTYLLTIKQAEDESLKSYLSRFNKECIAIVDQDEKITLAALLGGVWPRSQFMAELARRNPMTLREFMDHAEPFINVEYTFRALTEPRRKELEQVEKRTKVTNKAKPYEKPKKSSQEKRWEEVPTRGSGPRYD</sequence>
<dbReference type="PANTHER" id="PTHR33223">
    <property type="entry name" value="CCHC-TYPE DOMAIN-CONTAINING PROTEIN"/>
    <property type="match status" value="1"/>
</dbReference>
<dbReference type="RefSeq" id="XP_018844050.1">
    <property type="nucleotide sequence ID" value="XM_018988505.1"/>
</dbReference>
<feature type="region of interest" description="Disordered" evidence="1">
    <location>
        <begin position="277"/>
        <end position="318"/>
    </location>
</feature>
<dbReference type="GeneID" id="109008421"/>
<dbReference type="Pfam" id="PF03732">
    <property type="entry name" value="Retrotrans_gag"/>
    <property type="match status" value="1"/>
</dbReference>
<dbReference type="KEGG" id="jre:109008421"/>
<organism evidence="2 3">
    <name type="scientific">Juglans regia</name>
    <name type="common">English walnut</name>
    <dbReference type="NCBI Taxonomy" id="51240"/>
    <lineage>
        <taxon>Eukaryota</taxon>
        <taxon>Viridiplantae</taxon>
        <taxon>Streptophyta</taxon>
        <taxon>Embryophyta</taxon>
        <taxon>Tracheophyta</taxon>
        <taxon>Spermatophyta</taxon>
        <taxon>Magnoliopsida</taxon>
        <taxon>eudicotyledons</taxon>
        <taxon>Gunneridae</taxon>
        <taxon>Pentapetalae</taxon>
        <taxon>rosids</taxon>
        <taxon>fabids</taxon>
        <taxon>Fagales</taxon>
        <taxon>Juglandaceae</taxon>
        <taxon>Juglans</taxon>
    </lineage>
</organism>
<dbReference type="InterPro" id="IPR005162">
    <property type="entry name" value="Retrotrans_gag_dom"/>
</dbReference>
<dbReference type="Proteomes" id="UP000235220">
    <property type="component" value="Chromosome 1"/>
</dbReference>
<feature type="compositionally biased region" description="Basic and acidic residues" evidence="1">
    <location>
        <begin position="291"/>
        <end position="309"/>
    </location>
</feature>
<feature type="region of interest" description="Disordered" evidence="1">
    <location>
        <begin position="1"/>
        <end position="55"/>
    </location>
</feature>
<dbReference type="PANTHER" id="PTHR33223:SF10">
    <property type="entry name" value="AMINOTRANSFERASE-LIKE PLANT MOBILE DOMAIN-CONTAINING PROTEIN"/>
    <property type="match status" value="1"/>
</dbReference>
<accession>A0A2I4GJH5</accession>
<keyword evidence="2" id="KW-1185">Reference proteome</keyword>
<proteinExistence type="predicted"/>
<feature type="compositionally biased region" description="Basic and acidic residues" evidence="1">
    <location>
        <begin position="14"/>
        <end position="37"/>
    </location>
</feature>
<evidence type="ECO:0000256" key="1">
    <source>
        <dbReference type="SAM" id="MobiDB-lite"/>
    </source>
</evidence>